<dbReference type="AlphaFoldDB" id="A0A3A1NC23"/>
<dbReference type="CDD" id="cd04301">
    <property type="entry name" value="NAT_SF"/>
    <property type="match status" value="1"/>
</dbReference>
<dbReference type="PANTHER" id="PTHR43800">
    <property type="entry name" value="PEPTIDYL-LYSINE N-ACETYLTRANSFERASE YJAB"/>
    <property type="match status" value="1"/>
</dbReference>
<accession>A0A3A1NC23</accession>
<evidence type="ECO:0000256" key="1">
    <source>
        <dbReference type="ARBA" id="ARBA00022679"/>
    </source>
</evidence>
<keyword evidence="5" id="KW-1185">Reference proteome</keyword>
<evidence type="ECO:0000259" key="3">
    <source>
        <dbReference type="PROSITE" id="PS51186"/>
    </source>
</evidence>
<organism evidence="4 5">
    <name type="scientific">Flagellimonas lutimaris</name>
    <dbReference type="NCBI Taxonomy" id="475082"/>
    <lineage>
        <taxon>Bacteria</taxon>
        <taxon>Pseudomonadati</taxon>
        <taxon>Bacteroidota</taxon>
        <taxon>Flavobacteriia</taxon>
        <taxon>Flavobacteriales</taxon>
        <taxon>Flavobacteriaceae</taxon>
        <taxon>Flagellimonas</taxon>
    </lineage>
</organism>
<comment type="caution">
    <text evidence="4">The sequence shown here is derived from an EMBL/GenBank/DDBJ whole genome shotgun (WGS) entry which is preliminary data.</text>
</comment>
<feature type="domain" description="N-acetyltransferase" evidence="3">
    <location>
        <begin position="18"/>
        <end position="149"/>
    </location>
</feature>
<dbReference type="SUPFAM" id="SSF55729">
    <property type="entry name" value="Acyl-CoA N-acyltransferases (Nat)"/>
    <property type="match status" value="1"/>
</dbReference>
<keyword evidence="1 4" id="KW-0808">Transferase</keyword>
<evidence type="ECO:0000256" key="2">
    <source>
        <dbReference type="ARBA" id="ARBA00023315"/>
    </source>
</evidence>
<dbReference type="PROSITE" id="PS51186">
    <property type="entry name" value="GNAT"/>
    <property type="match status" value="1"/>
</dbReference>
<gene>
    <name evidence="4" type="ORF">D2V08_08710</name>
</gene>
<dbReference type="OrthoDB" id="9789605at2"/>
<name>A0A3A1NC23_9FLAO</name>
<dbReference type="EMBL" id="QXFH01000070">
    <property type="protein sequence ID" value="RIV35419.1"/>
    <property type="molecule type" value="Genomic_DNA"/>
</dbReference>
<dbReference type="Gene3D" id="3.40.630.30">
    <property type="match status" value="1"/>
</dbReference>
<sequence length="160" mass="18270">MNTFKVDIVQKSEYPILVEVWEASVRATHDFLKEEDIRYFRPLILNTYLDAVELRCARDGQGIVLGFLGVADHNLEMLFIHPDNRGMGIGRKLLDFAIDELEVQKVDVNEQNKQAVGFYEHYGFEVIGRSALDASGKPYPILHMKLKSNQSNMKQATVAR</sequence>
<dbReference type="GO" id="GO:0016747">
    <property type="term" value="F:acyltransferase activity, transferring groups other than amino-acyl groups"/>
    <property type="evidence" value="ECO:0007669"/>
    <property type="project" value="InterPro"/>
</dbReference>
<dbReference type="PANTHER" id="PTHR43800:SF1">
    <property type="entry name" value="PEPTIDYL-LYSINE N-ACETYLTRANSFERASE YJAB"/>
    <property type="match status" value="1"/>
</dbReference>
<dbReference type="RefSeq" id="WP_119607642.1">
    <property type="nucleotide sequence ID" value="NZ_QXFH01000070.1"/>
</dbReference>
<dbReference type="Pfam" id="PF13673">
    <property type="entry name" value="Acetyltransf_10"/>
    <property type="match status" value="1"/>
</dbReference>
<protein>
    <submittedName>
        <fullName evidence="4">GNAT family N-acetyltransferase</fullName>
    </submittedName>
</protein>
<dbReference type="InterPro" id="IPR016181">
    <property type="entry name" value="Acyl_CoA_acyltransferase"/>
</dbReference>
<dbReference type="Proteomes" id="UP000266067">
    <property type="component" value="Unassembled WGS sequence"/>
</dbReference>
<evidence type="ECO:0000313" key="4">
    <source>
        <dbReference type="EMBL" id="RIV35419.1"/>
    </source>
</evidence>
<reference evidence="4 5" key="1">
    <citation type="submission" date="2018-08" db="EMBL/GenBank/DDBJ databases">
        <title>Proposal of Muricauda 72 sp.nov. and Muricauda NH166 sp.nov., isolated from seawater.</title>
        <authorList>
            <person name="Cheng H."/>
            <person name="Wu Y.-H."/>
            <person name="Guo L.-L."/>
            <person name="Xu X.-W."/>
        </authorList>
    </citation>
    <scope>NUCLEOTIDE SEQUENCE [LARGE SCALE GENOMIC DNA]</scope>
    <source>
        <strain evidence="4 5">KCTC 22173</strain>
    </source>
</reference>
<proteinExistence type="predicted"/>
<evidence type="ECO:0000313" key="5">
    <source>
        <dbReference type="Proteomes" id="UP000266067"/>
    </source>
</evidence>
<keyword evidence="2" id="KW-0012">Acyltransferase</keyword>
<dbReference type="InterPro" id="IPR000182">
    <property type="entry name" value="GNAT_dom"/>
</dbReference>